<dbReference type="Proteomes" id="UP000271889">
    <property type="component" value="Unassembled WGS sequence"/>
</dbReference>
<dbReference type="GO" id="GO:0004725">
    <property type="term" value="F:protein tyrosine phosphatase activity"/>
    <property type="evidence" value="ECO:0007669"/>
    <property type="project" value="InterPro"/>
</dbReference>
<feature type="domain" description="Tyrosine specific protein phosphatases" evidence="3">
    <location>
        <begin position="25"/>
        <end position="98"/>
    </location>
</feature>
<feature type="domain" description="Tyrosine-protein phosphatase" evidence="2">
    <location>
        <begin position="1"/>
        <end position="107"/>
    </location>
</feature>
<sequence>MVKNGQRLFVKHHRWKTWPDKTVPKSLLAVFRILQVVRGTSRPIVIHCSAGIGRTGSVVAIEMGLQTLLAGQKLNLLDVCRKIRDQRMHSVQVEVQYVYVAEALCEYGKAMEYWKDPELLQMFTKFKASFDDYVSKLPVLGQAPAQAYSPAASHPGVPLNAPPPLIAASATPPQSPAPDVLQALRQPPPMVANGKIQ</sequence>
<dbReference type="InterPro" id="IPR003595">
    <property type="entry name" value="Tyr_Pase_cat"/>
</dbReference>
<dbReference type="EMBL" id="UYRV01001412">
    <property type="protein sequence ID" value="VDK46902.1"/>
    <property type="molecule type" value="Genomic_DNA"/>
</dbReference>
<dbReference type="PROSITE" id="PS00383">
    <property type="entry name" value="TYR_PHOSPHATASE_1"/>
    <property type="match status" value="1"/>
</dbReference>
<evidence type="ECO:0000259" key="2">
    <source>
        <dbReference type="PROSITE" id="PS50055"/>
    </source>
</evidence>
<dbReference type="InterPro" id="IPR000387">
    <property type="entry name" value="Tyr_Pase_dom"/>
</dbReference>
<evidence type="ECO:0000313" key="5">
    <source>
        <dbReference type="Proteomes" id="UP000271889"/>
    </source>
</evidence>
<keyword evidence="5" id="KW-1185">Reference proteome</keyword>
<name>A0A3P6QAM0_CYLGO</name>
<organism evidence="4 5">
    <name type="scientific">Cylicostephanus goldi</name>
    <name type="common">Nematode worm</name>
    <dbReference type="NCBI Taxonomy" id="71465"/>
    <lineage>
        <taxon>Eukaryota</taxon>
        <taxon>Metazoa</taxon>
        <taxon>Ecdysozoa</taxon>
        <taxon>Nematoda</taxon>
        <taxon>Chromadorea</taxon>
        <taxon>Rhabditida</taxon>
        <taxon>Rhabditina</taxon>
        <taxon>Rhabditomorpha</taxon>
        <taxon>Strongyloidea</taxon>
        <taxon>Strongylidae</taxon>
        <taxon>Cylicostephanus</taxon>
    </lineage>
</organism>
<evidence type="ECO:0000256" key="1">
    <source>
        <dbReference type="SAM" id="MobiDB-lite"/>
    </source>
</evidence>
<dbReference type="Pfam" id="PF00102">
    <property type="entry name" value="Y_phosphatase"/>
    <property type="match status" value="1"/>
</dbReference>
<dbReference type="InterPro" id="IPR000242">
    <property type="entry name" value="PTP_cat"/>
</dbReference>
<dbReference type="SUPFAM" id="SSF52799">
    <property type="entry name" value="(Phosphotyrosine protein) phosphatases II"/>
    <property type="match status" value="1"/>
</dbReference>
<protein>
    <recommendedName>
        <fullName evidence="6">Protein-tyrosine-phosphatase</fullName>
    </recommendedName>
</protein>
<dbReference type="PANTHER" id="PTHR46163:SF5">
    <property type="entry name" value="TYROSINE-PROTEIN PHOSPHATASE"/>
    <property type="match status" value="1"/>
</dbReference>
<dbReference type="SMART" id="SM00404">
    <property type="entry name" value="PTPc_motif"/>
    <property type="match status" value="1"/>
</dbReference>
<dbReference type="PANTHER" id="PTHR46163">
    <property type="entry name" value="TYROSINE-PROTEIN PHOSPHATASE-RELATED"/>
    <property type="match status" value="1"/>
</dbReference>
<dbReference type="PRINTS" id="PR00700">
    <property type="entry name" value="PRTYPHPHTASE"/>
</dbReference>
<dbReference type="PROSITE" id="PS50056">
    <property type="entry name" value="TYR_PHOSPHATASE_2"/>
    <property type="match status" value="1"/>
</dbReference>
<dbReference type="Gene3D" id="3.90.190.10">
    <property type="entry name" value="Protein tyrosine phosphatase superfamily"/>
    <property type="match status" value="1"/>
</dbReference>
<dbReference type="PROSITE" id="PS50055">
    <property type="entry name" value="TYR_PHOSPHATASE_PTP"/>
    <property type="match status" value="1"/>
</dbReference>
<dbReference type="InterPro" id="IPR016130">
    <property type="entry name" value="Tyr_Pase_AS"/>
</dbReference>
<evidence type="ECO:0000313" key="4">
    <source>
        <dbReference type="EMBL" id="VDK46902.1"/>
    </source>
</evidence>
<evidence type="ECO:0008006" key="6">
    <source>
        <dbReference type="Google" id="ProtNLM"/>
    </source>
</evidence>
<gene>
    <name evidence="4" type="ORF">CGOC_LOCUS893</name>
</gene>
<dbReference type="AlphaFoldDB" id="A0A3P6QAM0"/>
<feature type="region of interest" description="Disordered" evidence="1">
    <location>
        <begin position="165"/>
        <end position="197"/>
    </location>
</feature>
<dbReference type="InterPro" id="IPR052782">
    <property type="entry name" value="Oocyte-zygote_transition_reg"/>
</dbReference>
<proteinExistence type="predicted"/>
<dbReference type="InterPro" id="IPR029021">
    <property type="entry name" value="Prot-tyrosine_phosphatase-like"/>
</dbReference>
<reference evidence="4 5" key="1">
    <citation type="submission" date="2018-11" db="EMBL/GenBank/DDBJ databases">
        <authorList>
            <consortium name="Pathogen Informatics"/>
        </authorList>
    </citation>
    <scope>NUCLEOTIDE SEQUENCE [LARGE SCALE GENOMIC DNA]</scope>
</reference>
<dbReference type="OrthoDB" id="10253954at2759"/>
<accession>A0A3P6QAM0</accession>
<evidence type="ECO:0000259" key="3">
    <source>
        <dbReference type="PROSITE" id="PS50056"/>
    </source>
</evidence>